<dbReference type="Proteomes" id="UP001204798">
    <property type="component" value="Unassembled WGS sequence"/>
</dbReference>
<name>A0ABT2ENS1_9BACT</name>
<keyword evidence="2" id="KW-1185">Reference proteome</keyword>
<reference evidence="1 2" key="1">
    <citation type="submission" date="2022-08" db="EMBL/GenBank/DDBJ databases">
        <title>Bacterial and archaeal communities from various locations to study Microbial Dark Matter (Phase II).</title>
        <authorList>
            <person name="Stepanauskas R."/>
        </authorList>
    </citation>
    <scope>NUCLEOTIDE SEQUENCE [LARGE SCALE GENOMIC DNA]</scope>
    <source>
        <strain evidence="1 2">PD1</strain>
    </source>
</reference>
<comment type="caution">
    <text evidence="1">The sequence shown here is derived from an EMBL/GenBank/DDBJ whole genome shotgun (WGS) entry which is preliminary data.</text>
</comment>
<organism evidence="1 2">
    <name type="scientific">Candidatus Fervidibacter sacchari</name>
    <dbReference type="NCBI Taxonomy" id="1448929"/>
    <lineage>
        <taxon>Bacteria</taxon>
        <taxon>Candidatus Fervidibacterota</taxon>
        <taxon>Candidatus Fervidibacter</taxon>
    </lineage>
</organism>
<dbReference type="EMBL" id="JANUCP010000003">
    <property type="protein sequence ID" value="MCS3919581.1"/>
    <property type="molecule type" value="Genomic_DNA"/>
</dbReference>
<proteinExistence type="predicted"/>
<evidence type="ECO:0000313" key="2">
    <source>
        <dbReference type="Proteomes" id="UP001204798"/>
    </source>
</evidence>
<sequence length="50" mass="5611">MRKGNLCPFYDARIMASPRALRFAPNFSNSPAPQNSLLVTPYLPTTLWQG</sequence>
<evidence type="ECO:0000313" key="1">
    <source>
        <dbReference type="EMBL" id="MCS3919581.1"/>
    </source>
</evidence>
<accession>A0ABT2ENS1</accession>
<gene>
    <name evidence="1" type="ORF">M2350_001994</name>
</gene>
<protein>
    <submittedName>
        <fullName evidence="1">Uncharacterized protein</fullName>
    </submittedName>
</protein>